<dbReference type="GO" id="GO:0006152">
    <property type="term" value="P:purine nucleoside catabolic process"/>
    <property type="evidence" value="ECO:0007669"/>
    <property type="project" value="TreeGrafter"/>
</dbReference>
<dbReference type="RefSeq" id="WP_057871160.1">
    <property type="nucleotide sequence ID" value="NZ_AZGB01000009.1"/>
</dbReference>
<keyword evidence="1" id="KW-0378">Hydrolase</keyword>
<evidence type="ECO:0000256" key="2">
    <source>
        <dbReference type="ARBA" id="ARBA00023295"/>
    </source>
</evidence>
<comment type="caution">
    <text evidence="4">The sequence shown here is derived from an EMBL/GenBank/DDBJ whole genome shotgun (WGS) entry which is preliminary data.</text>
</comment>
<proteinExistence type="predicted"/>
<dbReference type="PATRIC" id="fig|1423750.3.peg.382"/>
<dbReference type="SUPFAM" id="SSF53590">
    <property type="entry name" value="Nucleoside hydrolase"/>
    <property type="match status" value="1"/>
</dbReference>
<dbReference type="GO" id="GO:0008477">
    <property type="term" value="F:purine nucleosidase activity"/>
    <property type="evidence" value="ECO:0007669"/>
    <property type="project" value="TreeGrafter"/>
</dbReference>
<feature type="domain" description="Inosine/uridine-preferring nucleoside hydrolase" evidence="3">
    <location>
        <begin position="10"/>
        <end position="305"/>
    </location>
</feature>
<organism evidence="4 5">
    <name type="scientific">Liquorilactobacillus ghanensis DSM 18630</name>
    <dbReference type="NCBI Taxonomy" id="1423750"/>
    <lineage>
        <taxon>Bacteria</taxon>
        <taxon>Bacillati</taxon>
        <taxon>Bacillota</taxon>
        <taxon>Bacilli</taxon>
        <taxon>Lactobacillales</taxon>
        <taxon>Lactobacillaceae</taxon>
        <taxon>Liquorilactobacillus</taxon>
    </lineage>
</organism>
<dbReference type="OrthoDB" id="9797882at2"/>
<dbReference type="CDD" id="cd02653">
    <property type="entry name" value="nuc_hydro_3"/>
    <property type="match status" value="1"/>
</dbReference>
<keyword evidence="5" id="KW-1185">Reference proteome</keyword>
<dbReference type="EMBL" id="AZGB01000009">
    <property type="protein sequence ID" value="KRM07061.1"/>
    <property type="molecule type" value="Genomic_DNA"/>
</dbReference>
<name>A0A0R1VNS6_9LACO</name>
<dbReference type="PANTHER" id="PTHR12304:SF4">
    <property type="entry name" value="URIDINE NUCLEOSIDASE"/>
    <property type="match status" value="1"/>
</dbReference>
<dbReference type="STRING" id="1423750.FC89_GL000373"/>
<dbReference type="Proteomes" id="UP000051451">
    <property type="component" value="Unassembled WGS sequence"/>
</dbReference>
<evidence type="ECO:0000313" key="4">
    <source>
        <dbReference type="EMBL" id="KRM07061.1"/>
    </source>
</evidence>
<sequence>MNAKKAKYQVIIDCDPGIDDCLALLLALKSPEIEILGITTVSGNVPAALGAQNALKLLNFAHKLNIPVYRGSEFPLKRDYVSAQDTHGMDGLGESGIPQVTSVSPQAIDAVSFIKQTLTANSNVTVIAIGPLTNLAKSMKQNPTEWKHCRDLISMGGTFKSPGNCSPVAEYNYWCDPDAADYVFHHSLVPIKMVGLDVTRKIVLTPNILEYIRQKEPRTGNFITAITRFYFDFHWRQEKVIGCVINDPLAVAYLLDSTLCQGFSAYTTVETNGKAIGQTIIDSQNFWQRPVNSFILTKVDTQRFMHIFLQRLIGAADPELTEVLQQIMV</sequence>
<evidence type="ECO:0000313" key="5">
    <source>
        <dbReference type="Proteomes" id="UP000051451"/>
    </source>
</evidence>
<evidence type="ECO:0000256" key="1">
    <source>
        <dbReference type="ARBA" id="ARBA00022801"/>
    </source>
</evidence>
<gene>
    <name evidence="4" type="ORF">FC89_GL000373</name>
</gene>
<keyword evidence="2" id="KW-0326">Glycosidase</keyword>
<dbReference type="GO" id="GO:0005829">
    <property type="term" value="C:cytosol"/>
    <property type="evidence" value="ECO:0007669"/>
    <property type="project" value="TreeGrafter"/>
</dbReference>
<dbReference type="PANTHER" id="PTHR12304">
    <property type="entry name" value="INOSINE-URIDINE PREFERRING NUCLEOSIDE HYDROLASE"/>
    <property type="match status" value="1"/>
</dbReference>
<dbReference type="Gene3D" id="3.90.245.10">
    <property type="entry name" value="Ribonucleoside hydrolase-like"/>
    <property type="match status" value="1"/>
</dbReference>
<evidence type="ECO:0000259" key="3">
    <source>
        <dbReference type="Pfam" id="PF01156"/>
    </source>
</evidence>
<dbReference type="InterPro" id="IPR036452">
    <property type="entry name" value="Ribo_hydro-like"/>
</dbReference>
<dbReference type="InterPro" id="IPR023186">
    <property type="entry name" value="IUNH"/>
</dbReference>
<dbReference type="AlphaFoldDB" id="A0A0R1VNS6"/>
<accession>A0A0R1VNS6</accession>
<dbReference type="InterPro" id="IPR001910">
    <property type="entry name" value="Inosine/uridine_hydrolase_dom"/>
</dbReference>
<dbReference type="GeneID" id="98318425"/>
<reference evidence="4 5" key="1">
    <citation type="journal article" date="2015" name="Genome Announc.">
        <title>Expanding the biotechnology potential of lactobacilli through comparative genomics of 213 strains and associated genera.</title>
        <authorList>
            <person name="Sun Z."/>
            <person name="Harris H.M."/>
            <person name="McCann A."/>
            <person name="Guo C."/>
            <person name="Argimon S."/>
            <person name="Zhang W."/>
            <person name="Yang X."/>
            <person name="Jeffery I.B."/>
            <person name="Cooney J.C."/>
            <person name="Kagawa T.F."/>
            <person name="Liu W."/>
            <person name="Song Y."/>
            <person name="Salvetti E."/>
            <person name="Wrobel A."/>
            <person name="Rasinkangas P."/>
            <person name="Parkhill J."/>
            <person name="Rea M.C."/>
            <person name="O'Sullivan O."/>
            <person name="Ritari J."/>
            <person name="Douillard F.P."/>
            <person name="Paul Ross R."/>
            <person name="Yang R."/>
            <person name="Briner A.E."/>
            <person name="Felis G.E."/>
            <person name="de Vos W.M."/>
            <person name="Barrangou R."/>
            <person name="Klaenhammer T.R."/>
            <person name="Caufield P.W."/>
            <person name="Cui Y."/>
            <person name="Zhang H."/>
            <person name="O'Toole P.W."/>
        </authorList>
    </citation>
    <scope>NUCLEOTIDE SEQUENCE [LARGE SCALE GENOMIC DNA]</scope>
    <source>
        <strain evidence="4 5">DSM 18630</strain>
    </source>
</reference>
<dbReference type="Pfam" id="PF01156">
    <property type="entry name" value="IU_nuc_hydro"/>
    <property type="match status" value="1"/>
</dbReference>
<protein>
    <submittedName>
        <fullName evidence="4">Purine nucleosidase</fullName>
    </submittedName>
</protein>